<organism evidence="1 2">
    <name type="scientific">Parashewanella curva</name>
    <dbReference type="NCBI Taxonomy" id="2338552"/>
    <lineage>
        <taxon>Bacteria</taxon>
        <taxon>Pseudomonadati</taxon>
        <taxon>Pseudomonadota</taxon>
        <taxon>Gammaproteobacteria</taxon>
        <taxon>Alteromonadales</taxon>
        <taxon>Shewanellaceae</taxon>
        <taxon>Parashewanella</taxon>
    </lineage>
</organism>
<keyword evidence="2" id="KW-1185">Reference proteome</keyword>
<comment type="caution">
    <text evidence="1">The sequence shown here is derived from an EMBL/GenBank/DDBJ whole genome shotgun (WGS) entry which is preliminary data.</text>
</comment>
<dbReference type="Proteomes" id="UP000281474">
    <property type="component" value="Unassembled WGS sequence"/>
</dbReference>
<dbReference type="Gene3D" id="1.25.40.20">
    <property type="entry name" value="Ankyrin repeat-containing domain"/>
    <property type="match status" value="1"/>
</dbReference>
<dbReference type="InterPro" id="IPR036770">
    <property type="entry name" value="Ankyrin_rpt-contain_sf"/>
</dbReference>
<evidence type="ECO:0008006" key="3">
    <source>
        <dbReference type="Google" id="ProtNLM"/>
    </source>
</evidence>
<dbReference type="EMBL" id="QZEI01000005">
    <property type="protein sequence ID" value="RLV61174.1"/>
    <property type="molecule type" value="Genomic_DNA"/>
</dbReference>
<name>A0A3L8Q0R8_9GAMM</name>
<dbReference type="AlphaFoldDB" id="A0A3L8Q0R8"/>
<reference evidence="1 2" key="1">
    <citation type="submission" date="2018-09" db="EMBL/GenBank/DDBJ databases">
        <title>Phylogeny of the Shewanellaceae, and recommendation for two new genera, Pseudoshewanella and Parashewanella.</title>
        <authorList>
            <person name="Wang G."/>
        </authorList>
    </citation>
    <scope>NUCLEOTIDE SEQUENCE [LARGE SCALE GENOMIC DNA]</scope>
    <source>
        <strain evidence="1 2">C51</strain>
    </source>
</reference>
<protein>
    <recommendedName>
        <fullName evidence="3">Ankyrin repeat domain-containing protein</fullName>
    </recommendedName>
</protein>
<proteinExistence type="predicted"/>
<evidence type="ECO:0000313" key="1">
    <source>
        <dbReference type="EMBL" id="RLV61174.1"/>
    </source>
</evidence>
<dbReference type="OrthoDB" id="4075676at1224"/>
<dbReference type="RefSeq" id="WP_121837436.1">
    <property type="nucleotide sequence ID" value="NZ_ML014756.1"/>
</dbReference>
<sequence>MASCGVTQISPVVDPNAQLSDEQQLFNQIKQAIANNKLEQFTQLVNCSQFKVAYQDRSPSPDHPAGTQNNVIHEVLGASSHRRDEMLTVLLNKKDIIHELFVLNAMGKTAVHLLFSSFNRCTEPCCKLLVSHLNHEYLVQAMSMPDSDGNTVFHLLVASLKSKNEFESTQATAVIAKKMLTLMTETFKLAPEKLPLLFNNRNTQGQSVGCILDELVFELKKEGATSQQKKLAVLLMKNQLKQLLKKYNVVLESSVVNSFTLSELRNETPQTETPSMKGNDYLVSLPDDGPSQTQPDKFSIMGKQVNQAFPLSASAPNASLTQSFFIMPVDGASNPQLIDGEKTRGLIDCSIAKVPQPQYLTEQKQWGNFNQIKTSLGGTIQGNEQHSNPSFQLVHKADDFTASRQLQPSTVSTSTYYPKASAYPQLHTPSYQEFAHWSVDTRGIVLARPDFCLSEDLITSQWEKMVALFIEEVRKTDRNFYTPEVCVLFRQLIEEEEIKAYFKKDVFIKWPGHVKGMDAILNWLKFELTQDLQKKQSRLTKQPLIANTEATDSQQLAEISSKPQISVPAVQIKLYSEDQWNLDKKQFIDDLIRKKPREFSHKDVRALERTINANRPRFEVYFQHREIGEAFTGTFVSWLKAGGGK</sequence>
<accession>A0A3L8Q0R8</accession>
<gene>
    <name evidence="1" type="ORF">D5018_02650</name>
</gene>
<evidence type="ECO:0000313" key="2">
    <source>
        <dbReference type="Proteomes" id="UP000281474"/>
    </source>
</evidence>